<evidence type="ECO:0000313" key="9">
    <source>
        <dbReference type="Proteomes" id="UP000184612"/>
    </source>
</evidence>
<feature type="transmembrane region" description="Helical" evidence="6">
    <location>
        <begin position="210"/>
        <end position="234"/>
    </location>
</feature>
<evidence type="ECO:0000256" key="6">
    <source>
        <dbReference type="SAM" id="Phobius"/>
    </source>
</evidence>
<evidence type="ECO:0000256" key="3">
    <source>
        <dbReference type="ARBA" id="ARBA00022692"/>
    </source>
</evidence>
<evidence type="ECO:0000256" key="2">
    <source>
        <dbReference type="ARBA" id="ARBA00022475"/>
    </source>
</evidence>
<feature type="domain" description="ABC-2 type transporter transmembrane" evidence="7">
    <location>
        <begin position="21"/>
        <end position="402"/>
    </location>
</feature>
<keyword evidence="3 6" id="KW-0812">Transmembrane</keyword>
<feature type="transmembrane region" description="Helical" evidence="6">
    <location>
        <begin position="331"/>
        <end position="352"/>
    </location>
</feature>
<feature type="transmembrane region" description="Helical" evidence="6">
    <location>
        <begin position="383"/>
        <end position="404"/>
    </location>
</feature>
<keyword evidence="9" id="KW-1185">Reference proteome</keyword>
<proteinExistence type="predicted"/>
<dbReference type="GO" id="GO:0005886">
    <property type="term" value="C:plasma membrane"/>
    <property type="evidence" value="ECO:0007669"/>
    <property type="project" value="UniProtKB-SubCell"/>
</dbReference>
<keyword evidence="5 6" id="KW-0472">Membrane</keyword>
<evidence type="ECO:0000313" key="8">
    <source>
        <dbReference type="EMBL" id="SHO48594.1"/>
    </source>
</evidence>
<dbReference type="OrthoDB" id="2021197at2"/>
<dbReference type="Gene3D" id="3.40.1710.10">
    <property type="entry name" value="abc type-2 transporter like domain"/>
    <property type="match status" value="1"/>
</dbReference>
<protein>
    <submittedName>
        <fullName evidence="8">ABC-2 family transporter protein</fullName>
    </submittedName>
</protein>
<dbReference type="STRING" id="1121345.SAMN02745217_01917"/>
<feature type="transmembrane region" description="Helical" evidence="6">
    <location>
        <begin position="21"/>
        <end position="41"/>
    </location>
</feature>
<dbReference type="RefSeq" id="WP_073588619.1">
    <property type="nucleotide sequence ID" value="NZ_FRFD01000005.1"/>
</dbReference>
<evidence type="ECO:0000259" key="7">
    <source>
        <dbReference type="Pfam" id="PF12698"/>
    </source>
</evidence>
<dbReference type="PANTHER" id="PTHR30294:SF38">
    <property type="entry name" value="TRANSPORT PERMEASE PROTEIN"/>
    <property type="match status" value="1"/>
</dbReference>
<gene>
    <name evidence="8" type="ORF">SAMN02745217_01917</name>
</gene>
<dbReference type="EMBL" id="FRFD01000005">
    <property type="protein sequence ID" value="SHO48594.1"/>
    <property type="molecule type" value="Genomic_DNA"/>
</dbReference>
<evidence type="ECO:0000256" key="4">
    <source>
        <dbReference type="ARBA" id="ARBA00022989"/>
    </source>
</evidence>
<dbReference type="Proteomes" id="UP000184612">
    <property type="component" value="Unassembled WGS sequence"/>
</dbReference>
<keyword evidence="4 6" id="KW-1133">Transmembrane helix</keyword>
<dbReference type="GO" id="GO:0140359">
    <property type="term" value="F:ABC-type transporter activity"/>
    <property type="evidence" value="ECO:0007669"/>
    <property type="project" value="InterPro"/>
</dbReference>
<reference evidence="8 9" key="1">
    <citation type="submission" date="2016-12" db="EMBL/GenBank/DDBJ databases">
        <authorList>
            <person name="Song W.-J."/>
            <person name="Kurnit D.M."/>
        </authorList>
    </citation>
    <scope>NUCLEOTIDE SEQUENCE [LARGE SCALE GENOMIC DNA]</scope>
    <source>
        <strain evidence="8 9">DSM 12503</strain>
    </source>
</reference>
<keyword evidence="2" id="KW-1003">Cell membrane</keyword>
<feature type="transmembrane region" description="Helical" evidence="6">
    <location>
        <begin position="255"/>
        <end position="277"/>
    </location>
</feature>
<dbReference type="AlphaFoldDB" id="A0A1M7Y7J5"/>
<dbReference type="Pfam" id="PF12698">
    <property type="entry name" value="ABC2_membrane_3"/>
    <property type="match status" value="1"/>
</dbReference>
<feature type="transmembrane region" description="Helical" evidence="6">
    <location>
        <begin position="297"/>
        <end position="319"/>
    </location>
</feature>
<sequence>MENFLIYLWIQLKRMGKTFPSILLMTLLLTGSMVLLAHLLLETDASGEEKQKVEIGLVGDLSDSYLGFGIYAIKNMDSSRFAVEFQPMTEKEAIAGLNAGELSAYVSIPDGFMDSIAWGENKQITYVTSSGSVGLGTIIMNELAETISSLLTESQNAIYGMRKFVKENNMQDRLGKATDDMNLRYINFILNRASLYELKIIGVSNQLSMMGYYVCSIILFFLLLWGINGASLLIRKDAALPRLLAARGQGAACQVFGEYLAYLALMLASLFCIAVILEIGMKMTGFQIPEWKGKEGAVLLYFIIRIVPVAAMLSAFQLWLYETVSGMVSGILLQFLCSVCLGYLSGCFYPLYFFPESIEKLAGVLPTGVALKYMDSCLISQTALGKLAVILLYLTFFLLLAVLVRKRKIGKG</sequence>
<dbReference type="InterPro" id="IPR013525">
    <property type="entry name" value="ABC2_TM"/>
</dbReference>
<dbReference type="PANTHER" id="PTHR30294">
    <property type="entry name" value="MEMBRANE COMPONENT OF ABC TRANSPORTER YHHJ-RELATED"/>
    <property type="match status" value="1"/>
</dbReference>
<dbReference type="InterPro" id="IPR051449">
    <property type="entry name" value="ABC-2_transporter_component"/>
</dbReference>
<evidence type="ECO:0000256" key="5">
    <source>
        <dbReference type="ARBA" id="ARBA00023136"/>
    </source>
</evidence>
<organism evidence="8 9">
    <name type="scientific">Anaerocolumna xylanovorans DSM 12503</name>
    <dbReference type="NCBI Taxonomy" id="1121345"/>
    <lineage>
        <taxon>Bacteria</taxon>
        <taxon>Bacillati</taxon>
        <taxon>Bacillota</taxon>
        <taxon>Clostridia</taxon>
        <taxon>Lachnospirales</taxon>
        <taxon>Lachnospiraceae</taxon>
        <taxon>Anaerocolumna</taxon>
    </lineage>
</organism>
<accession>A0A1M7Y7J5</accession>
<comment type="subcellular location">
    <subcellularLocation>
        <location evidence="1">Cell membrane</location>
        <topology evidence="1">Multi-pass membrane protein</topology>
    </subcellularLocation>
</comment>
<name>A0A1M7Y7J5_9FIRM</name>
<evidence type="ECO:0000256" key="1">
    <source>
        <dbReference type="ARBA" id="ARBA00004651"/>
    </source>
</evidence>